<dbReference type="PANTHER" id="PTHR46082:SF6">
    <property type="entry name" value="AAA+ ATPASE DOMAIN-CONTAINING PROTEIN-RELATED"/>
    <property type="match status" value="1"/>
</dbReference>
<dbReference type="Gene3D" id="1.25.40.10">
    <property type="entry name" value="Tetratricopeptide repeat domain"/>
    <property type="match status" value="1"/>
</dbReference>
<sequence length="889" mass="97430">MANPYDVFLCYVWEDKAEADALRAELEALHLNVFQDTKMRVYDFIDGEINEALRHSRTLVMLHSPSFHNSEYCWQELHYALLRSYRLGLDRTRVMAVVKAGRMRAVRPDMVKNWVLPPVGQDSAKVAEAVADNVRLIAAADSRLLGDAPEPPEPRWQPTLPSLRTVYGRERELWELHDLLFTDQPGQVVAVTGLSGQGKTSFAEQYARLFAQDYPGGVHFLRATGHSLAEQAGSLEIGDERYLWIVDDVPAGTDLRSSRYLVAPTGAGRTLVLTQGDAPGSMDRQRVLELPALGRMAALAVLTSGLPGTVENRLTRLRTDRVAYHAAAGLADDLAGHPHALVLAAGLVRSFTDFPELRRVLTADDRRPLFLALPGDLVAKLPHGKARAITAAIVRSVEQLPEGGRDVLRIAALGDAAPVPRSLYSLCDSGIDEVLRALLATTTEDRAEIRVHPLVTRTVQLIEPDPPRVQRLRIAVLGRLTQLADQARESRSFGALTPCLAYLVRLADGMADLDEWHLVNEAGRAFAELGDSRSTLDLYRSLFDTCAQALGDSPTTIAMLVGLGAAYGMHGEHATALDLKVRAHQWLLAEFGPDHPDTLIACNNIAVTHLDMGDPGLAADLLHGVHQTRRRVLGDYHVDTVEALTNYSIAVGRTGDHVHALLLKQQAYQLCQDVHGPGSPRTTDALNNIAATLSHTDRGRAHALFREVHAARLAEANDAETAGALENLAVTSDEPARFLIDAYRLRLAAQGPDHPATQRVLRFLLQPGAGTSTMVTAQVVDVLPAGLELDGIRLDRARADELDQLHERARDHYDQCYAEFGPDDARTMVAVCYLAHAHAAIDQLDQQADEAWILIDDAAQGLHETLGPDAPETRAAWRLHEWIAGIRAR</sequence>
<dbReference type="SUPFAM" id="SSF48452">
    <property type="entry name" value="TPR-like"/>
    <property type="match status" value="2"/>
</dbReference>
<reference evidence="2 3" key="1">
    <citation type="submission" date="2019-03" db="EMBL/GenBank/DDBJ databases">
        <title>Genomic Encyclopedia of Type Strains, Phase IV (KMG-IV): sequencing the most valuable type-strain genomes for metagenomic binning, comparative biology and taxonomic classification.</title>
        <authorList>
            <person name="Goeker M."/>
        </authorList>
    </citation>
    <scope>NUCLEOTIDE SEQUENCE [LARGE SCALE GENOMIC DNA]</scope>
    <source>
        <strain evidence="2 3">DSM 45934</strain>
    </source>
</reference>
<dbReference type="Gene3D" id="3.40.50.300">
    <property type="entry name" value="P-loop containing nucleotide triphosphate hydrolases"/>
    <property type="match status" value="1"/>
</dbReference>
<dbReference type="InterPro" id="IPR011990">
    <property type="entry name" value="TPR-like_helical_dom_sf"/>
</dbReference>
<dbReference type="SUPFAM" id="SSF52200">
    <property type="entry name" value="Toll/Interleukin receptor TIR domain"/>
    <property type="match status" value="1"/>
</dbReference>
<proteinExistence type="predicted"/>
<accession>A0A4R2JCQ7</accession>
<dbReference type="PANTHER" id="PTHR46082">
    <property type="entry name" value="ATP/GTP-BINDING PROTEIN-RELATED"/>
    <property type="match status" value="1"/>
</dbReference>
<dbReference type="InterPro" id="IPR053137">
    <property type="entry name" value="NLR-like"/>
</dbReference>
<dbReference type="RefSeq" id="WP_132121930.1">
    <property type="nucleotide sequence ID" value="NZ_SLWS01000007.1"/>
</dbReference>
<evidence type="ECO:0000313" key="3">
    <source>
        <dbReference type="Proteomes" id="UP000295680"/>
    </source>
</evidence>
<dbReference type="Gene3D" id="3.40.50.10140">
    <property type="entry name" value="Toll/interleukin-1 receptor homology (TIR) domain"/>
    <property type="match status" value="1"/>
</dbReference>
<dbReference type="GO" id="GO:0007165">
    <property type="term" value="P:signal transduction"/>
    <property type="evidence" value="ECO:0007669"/>
    <property type="project" value="InterPro"/>
</dbReference>
<organism evidence="2 3">
    <name type="scientific">Actinocrispum wychmicini</name>
    <dbReference type="NCBI Taxonomy" id="1213861"/>
    <lineage>
        <taxon>Bacteria</taxon>
        <taxon>Bacillati</taxon>
        <taxon>Actinomycetota</taxon>
        <taxon>Actinomycetes</taxon>
        <taxon>Pseudonocardiales</taxon>
        <taxon>Pseudonocardiaceae</taxon>
        <taxon>Actinocrispum</taxon>
    </lineage>
</organism>
<evidence type="ECO:0000313" key="2">
    <source>
        <dbReference type="EMBL" id="TCO55822.1"/>
    </source>
</evidence>
<dbReference type="SUPFAM" id="SSF52540">
    <property type="entry name" value="P-loop containing nucleoside triphosphate hydrolases"/>
    <property type="match status" value="1"/>
</dbReference>
<dbReference type="EMBL" id="SLWS01000007">
    <property type="protein sequence ID" value="TCO55822.1"/>
    <property type="molecule type" value="Genomic_DNA"/>
</dbReference>
<dbReference type="Pfam" id="PF13424">
    <property type="entry name" value="TPR_12"/>
    <property type="match status" value="1"/>
</dbReference>
<dbReference type="Proteomes" id="UP000295680">
    <property type="component" value="Unassembled WGS sequence"/>
</dbReference>
<dbReference type="InterPro" id="IPR000157">
    <property type="entry name" value="TIR_dom"/>
</dbReference>
<dbReference type="InterPro" id="IPR035897">
    <property type="entry name" value="Toll_tir_struct_dom_sf"/>
</dbReference>
<dbReference type="InterPro" id="IPR027417">
    <property type="entry name" value="P-loop_NTPase"/>
</dbReference>
<dbReference type="Pfam" id="PF13676">
    <property type="entry name" value="TIR_2"/>
    <property type="match status" value="1"/>
</dbReference>
<gene>
    <name evidence="2" type="ORF">EV192_107245</name>
</gene>
<dbReference type="OrthoDB" id="9762169at2"/>
<protein>
    <submittedName>
        <fullName evidence="2">Tetratricopeptide repeat protein</fullName>
    </submittedName>
</protein>
<evidence type="ECO:0000259" key="1">
    <source>
        <dbReference type="PROSITE" id="PS50104"/>
    </source>
</evidence>
<keyword evidence="3" id="KW-1185">Reference proteome</keyword>
<comment type="caution">
    <text evidence="2">The sequence shown here is derived from an EMBL/GenBank/DDBJ whole genome shotgun (WGS) entry which is preliminary data.</text>
</comment>
<feature type="domain" description="TIR" evidence="1">
    <location>
        <begin position="3"/>
        <end position="130"/>
    </location>
</feature>
<dbReference type="AlphaFoldDB" id="A0A4R2JCQ7"/>
<name>A0A4R2JCQ7_9PSEU</name>
<dbReference type="PROSITE" id="PS50104">
    <property type="entry name" value="TIR"/>
    <property type="match status" value="1"/>
</dbReference>